<keyword evidence="5 7" id="KW-0472">Membrane</keyword>
<evidence type="ECO:0000256" key="2">
    <source>
        <dbReference type="ARBA" id="ARBA00022531"/>
    </source>
</evidence>
<comment type="similarity">
    <text evidence="7">Belongs to the Psb30/Ycf12 family.</text>
</comment>
<dbReference type="Pfam" id="PF05969">
    <property type="entry name" value="PSII_Ycf12"/>
    <property type="match status" value="1"/>
</dbReference>
<protein>
    <recommendedName>
        <fullName evidence="7">Photosystem II reaction center protein Psb30</fullName>
    </recommendedName>
    <alternativeName>
        <fullName evidence="7">Photosystem II reaction center protein Ycf12</fullName>
    </alternativeName>
</protein>
<evidence type="ECO:0000256" key="6">
    <source>
        <dbReference type="ARBA" id="ARBA00023276"/>
    </source>
</evidence>
<evidence type="ECO:0000256" key="4">
    <source>
        <dbReference type="ARBA" id="ARBA00022989"/>
    </source>
</evidence>
<dbReference type="GeneID" id="36952037"/>
<dbReference type="NCBIfam" id="NF010239">
    <property type="entry name" value="PRK13686.1"/>
    <property type="match status" value="1"/>
</dbReference>
<organism evidence="8">
    <name type="scientific">Stauridium tetras</name>
    <dbReference type="NCBI Taxonomy" id="271398"/>
    <lineage>
        <taxon>Eukaryota</taxon>
        <taxon>Viridiplantae</taxon>
        <taxon>Chlorophyta</taxon>
        <taxon>core chlorophytes</taxon>
        <taxon>Chlorophyceae</taxon>
        <taxon>CS clade</taxon>
        <taxon>Sphaeropleales</taxon>
        <taxon>Hydrodictyaceae</taxon>
        <taxon>Stauridium</taxon>
    </lineage>
</organism>
<dbReference type="EMBL" id="MF276986">
    <property type="protein sequence ID" value="AWI69020.1"/>
    <property type="molecule type" value="Genomic_DNA"/>
</dbReference>
<feature type="transmembrane region" description="Helical" evidence="7">
    <location>
        <begin position="6"/>
        <end position="28"/>
    </location>
</feature>
<reference evidence="8" key="1">
    <citation type="journal article" date="2018" name="Am. J. Bot.">
        <title>Organellar phylogenomics inform systematics in the green algal family Hydrodictyaceae (Chlorophyceae) and provide clues to the complex evolutionary history of plastid genomes in the green algal tree of life.</title>
        <authorList>
            <person name="McManus H.A."/>
            <person name="Fucikova K."/>
            <person name="Lewis P.O."/>
            <person name="Lewis L.A."/>
            <person name="Karol K.G."/>
        </authorList>
    </citation>
    <scope>NUCLEOTIDE SEQUENCE</scope>
</reference>
<evidence type="ECO:0000256" key="3">
    <source>
        <dbReference type="ARBA" id="ARBA00022692"/>
    </source>
</evidence>
<comment type="subunit">
    <text evidence="7">PSII is composed of 1 copy each of membrane proteins PsbA, PsbB, PsbC, PsbD, PsbE, PsbF, PsbH, PsbI, PsbJ, PsbK, PsbL, PsbM, PsbT, PsbX, PsbY, PsbZ, Psb30/Ycf12, peripheral proteins of the oxygen-evolving complex and a large number of cofactors. It forms dimeric complexes.</text>
</comment>
<gene>
    <name evidence="7 8" type="primary">ycf12</name>
    <name evidence="7" type="synonym">psb30</name>
</gene>
<keyword evidence="3 7" id="KW-0812">Transmembrane</keyword>
<keyword evidence="7" id="KW-0793">Thylakoid</keyword>
<dbReference type="AlphaFoldDB" id="A0A2U8GMV6"/>
<dbReference type="GO" id="GO:0009523">
    <property type="term" value="C:photosystem II"/>
    <property type="evidence" value="ECO:0007669"/>
    <property type="project" value="UniProtKB-KW"/>
</dbReference>
<proteinExistence type="inferred from homology"/>
<dbReference type="InterPro" id="IPR010284">
    <property type="entry name" value="PSII_Ycf12_core-subunit"/>
</dbReference>
<evidence type="ECO:0000256" key="7">
    <source>
        <dbReference type="HAMAP-Rule" id="MF_01329"/>
    </source>
</evidence>
<evidence type="ECO:0000256" key="1">
    <source>
        <dbReference type="ARBA" id="ARBA00004167"/>
    </source>
</evidence>
<dbReference type="GO" id="GO:0009535">
    <property type="term" value="C:chloroplast thylakoid membrane"/>
    <property type="evidence" value="ECO:0007669"/>
    <property type="project" value="UniProtKB-SubCell"/>
</dbReference>
<keyword evidence="4 7" id="KW-1133">Transmembrane helix</keyword>
<dbReference type="GO" id="GO:0015979">
    <property type="term" value="P:photosynthesis"/>
    <property type="evidence" value="ECO:0007669"/>
    <property type="project" value="UniProtKB-KW"/>
</dbReference>
<comment type="function">
    <text evidence="7">A core subunit of photosystem II (PSII), probably helps stabilize the reaction center.</text>
</comment>
<comment type="subcellular location">
    <subcellularLocation>
        <location evidence="1">Membrane</location>
        <topology evidence="1">Single-pass membrane protein</topology>
    </subcellularLocation>
    <subcellularLocation>
        <location evidence="7">Plastid</location>
        <location evidence="7">Chloroplast thylakoid membrane</location>
        <topology evidence="7">Single-pass membrane protein</topology>
    </subcellularLocation>
</comment>
<keyword evidence="2 7" id="KW-0602">Photosynthesis</keyword>
<sequence length="33" mass="3391">MNVDIFIQLASLILIVAAGPIVVVLLSARGGNL</sequence>
<dbReference type="RefSeq" id="YP_009492331.1">
    <property type="nucleotide sequence ID" value="NC_037923.1"/>
</dbReference>
<keyword evidence="8" id="KW-0934">Plastid</keyword>
<accession>A0A2U8GMV6</accession>
<name>A0A2U8GMV6_9CHLO</name>
<evidence type="ECO:0000313" key="8">
    <source>
        <dbReference type="EMBL" id="AWI69020.1"/>
    </source>
</evidence>
<keyword evidence="8" id="KW-0150">Chloroplast</keyword>
<keyword evidence="6 7" id="KW-0604">Photosystem II</keyword>
<evidence type="ECO:0000256" key="5">
    <source>
        <dbReference type="ARBA" id="ARBA00023136"/>
    </source>
</evidence>
<geneLocation type="chloroplast" evidence="8"/>
<dbReference type="HAMAP" id="MF_01329">
    <property type="entry name" value="PSII_Psb30_Ycf12"/>
    <property type="match status" value="1"/>
</dbReference>